<feature type="region of interest" description="Disordered" evidence="6">
    <location>
        <begin position="329"/>
        <end position="349"/>
    </location>
</feature>
<name>A0A7M7P7M6_STRPU</name>
<dbReference type="AlphaFoldDB" id="A0A7M7P7M6"/>
<keyword evidence="1" id="KW-0479">Metal-binding</keyword>
<evidence type="ECO:0000259" key="7">
    <source>
        <dbReference type="PROSITE" id="PS50016"/>
    </source>
</evidence>
<evidence type="ECO:0000256" key="5">
    <source>
        <dbReference type="SAM" id="Coils"/>
    </source>
</evidence>
<dbReference type="InParanoid" id="A0A7M7P7M6"/>
<dbReference type="GeneID" id="100889400"/>
<dbReference type="Proteomes" id="UP000007110">
    <property type="component" value="Unassembled WGS sequence"/>
</dbReference>
<dbReference type="Gene3D" id="3.30.40.10">
    <property type="entry name" value="Zinc/RING finger domain, C3HC4 (zinc finger)"/>
    <property type="match status" value="1"/>
</dbReference>
<dbReference type="PROSITE" id="PS50016">
    <property type="entry name" value="ZF_PHD_2"/>
    <property type="match status" value="1"/>
</dbReference>
<dbReference type="GO" id="GO:0008270">
    <property type="term" value="F:zinc ion binding"/>
    <property type="evidence" value="ECO:0007669"/>
    <property type="project" value="UniProtKB-KW"/>
</dbReference>
<keyword evidence="9" id="KW-1185">Reference proteome</keyword>
<keyword evidence="2 4" id="KW-0863">Zinc-finger</keyword>
<proteinExistence type="predicted"/>
<dbReference type="CDD" id="cd15523">
    <property type="entry name" value="PHD_PHF21A"/>
    <property type="match status" value="1"/>
</dbReference>
<evidence type="ECO:0000256" key="6">
    <source>
        <dbReference type="SAM" id="MobiDB-lite"/>
    </source>
</evidence>
<organism evidence="8 9">
    <name type="scientific">Strongylocentrotus purpuratus</name>
    <name type="common">Purple sea urchin</name>
    <dbReference type="NCBI Taxonomy" id="7668"/>
    <lineage>
        <taxon>Eukaryota</taxon>
        <taxon>Metazoa</taxon>
        <taxon>Echinodermata</taxon>
        <taxon>Eleutherozoa</taxon>
        <taxon>Echinozoa</taxon>
        <taxon>Echinoidea</taxon>
        <taxon>Euechinoidea</taxon>
        <taxon>Echinacea</taxon>
        <taxon>Camarodonta</taxon>
        <taxon>Echinidea</taxon>
        <taxon>Strongylocentrotidae</taxon>
        <taxon>Strongylocentrotus</taxon>
    </lineage>
</organism>
<dbReference type="PROSITE" id="PS01359">
    <property type="entry name" value="ZF_PHD_1"/>
    <property type="match status" value="1"/>
</dbReference>
<feature type="region of interest" description="Disordered" evidence="6">
    <location>
        <begin position="275"/>
        <end position="302"/>
    </location>
</feature>
<dbReference type="EnsemblMetazoa" id="XM_030989171">
    <property type="protein sequence ID" value="XP_030845031"/>
    <property type="gene ID" value="LOC100889400"/>
</dbReference>
<dbReference type="RefSeq" id="XP_030845031.1">
    <property type="nucleotide sequence ID" value="XM_030989171.1"/>
</dbReference>
<dbReference type="OMA" id="TENHIEH"/>
<dbReference type="InterPro" id="IPR001965">
    <property type="entry name" value="Znf_PHD"/>
</dbReference>
<keyword evidence="3" id="KW-0862">Zinc</keyword>
<feature type="domain" description="PHD-type" evidence="7">
    <location>
        <begin position="355"/>
        <end position="402"/>
    </location>
</feature>
<evidence type="ECO:0000256" key="1">
    <source>
        <dbReference type="ARBA" id="ARBA00022723"/>
    </source>
</evidence>
<evidence type="ECO:0000256" key="4">
    <source>
        <dbReference type="PROSITE-ProRule" id="PRU00146"/>
    </source>
</evidence>
<reference evidence="8" key="2">
    <citation type="submission" date="2021-01" db="UniProtKB">
        <authorList>
            <consortium name="EnsemblMetazoa"/>
        </authorList>
    </citation>
    <scope>IDENTIFICATION</scope>
</reference>
<evidence type="ECO:0000256" key="2">
    <source>
        <dbReference type="ARBA" id="ARBA00022771"/>
    </source>
</evidence>
<dbReference type="SMART" id="SM00249">
    <property type="entry name" value="PHD"/>
    <property type="match status" value="1"/>
</dbReference>
<dbReference type="InterPro" id="IPR011011">
    <property type="entry name" value="Znf_FYVE_PHD"/>
</dbReference>
<feature type="coiled-coil region" evidence="5">
    <location>
        <begin position="424"/>
        <end position="458"/>
    </location>
</feature>
<evidence type="ECO:0000256" key="3">
    <source>
        <dbReference type="ARBA" id="ARBA00022833"/>
    </source>
</evidence>
<dbReference type="InterPro" id="IPR019787">
    <property type="entry name" value="Znf_PHD-finger"/>
</dbReference>
<dbReference type="InterPro" id="IPR013083">
    <property type="entry name" value="Znf_RING/FYVE/PHD"/>
</dbReference>
<protein>
    <recommendedName>
        <fullName evidence="7">PHD-type domain-containing protein</fullName>
    </recommendedName>
</protein>
<dbReference type="Pfam" id="PF00628">
    <property type="entry name" value="PHD"/>
    <property type="match status" value="1"/>
</dbReference>
<sequence length="501" mass="54865">MSNKELEKLQHLLRKEIQTHQILVTKIKSEPHNVELRMNLHDQQAKITALSEKQKKVVEQLRSDLGVRKPSAQHEAVQKVTLLQTSAQPLTTSQHLNIPSRVKANMIGGTTTKLLVAPTTTHTTTITTTPITSGGGGVVGGGGGGGGGGAQHTPSTPTRLSILTNKPSVISIKVPNISGRLNSLVVKRPVSQNLSKELDYMAKQYKRQFLSTRPKDNPLPSSLSSCVASQSTSSSTLLSSTMTYTTACLKKPLTAEEMKLEFMASIGLVTPKTAETLQSKRSERKRRSTANPQFSKFDKHELESRRSATTYLAAANGWSGEKRRKAARPARFADGVGSENAGINGLPKPDSDGHEDICAVCRQIGELLMCDTCNLVYHLTCLDPPLAAVPPGAWSCPECKLKGKDKPENWQGTLAVVHAFLSHKQSMEDEKKKLGRRAADLRMQRVQLEEKAKHLNDAITNQSKSNESLMTSFRKTEATITQLKDFLTSFQVKVEPMMESQ</sequence>
<dbReference type="SUPFAM" id="SSF57903">
    <property type="entry name" value="FYVE/PHD zinc finger"/>
    <property type="match status" value="1"/>
</dbReference>
<dbReference type="OrthoDB" id="336088at2759"/>
<evidence type="ECO:0000313" key="9">
    <source>
        <dbReference type="Proteomes" id="UP000007110"/>
    </source>
</evidence>
<dbReference type="PANTHER" id="PTHR24102:SF28">
    <property type="entry name" value="PHD-TYPE DOMAIN-CONTAINING PROTEIN"/>
    <property type="match status" value="1"/>
</dbReference>
<keyword evidence="5" id="KW-0175">Coiled coil</keyword>
<dbReference type="KEGG" id="spu:100889400"/>
<accession>A0A7M7P7M6</accession>
<dbReference type="PANTHER" id="PTHR24102">
    <property type="entry name" value="PHD FINGER PROTEIN"/>
    <property type="match status" value="1"/>
</dbReference>
<reference evidence="9" key="1">
    <citation type="submission" date="2015-02" db="EMBL/GenBank/DDBJ databases">
        <title>Genome sequencing for Strongylocentrotus purpuratus.</title>
        <authorList>
            <person name="Murali S."/>
            <person name="Liu Y."/>
            <person name="Vee V."/>
            <person name="English A."/>
            <person name="Wang M."/>
            <person name="Skinner E."/>
            <person name="Han Y."/>
            <person name="Muzny D.M."/>
            <person name="Worley K.C."/>
            <person name="Gibbs R.A."/>
        </authorList>
    </citation>
    <scope>NUCLEOTIDE SEQUENCE</scope>
</reference>
<dbReference type="InterPro" id="IPR019786">
    <property type="entry name" value="Zinc_finger_PHD-type_CS"/>
</dbReference>
<evidence type="ECO:0000313" key="8">
    <source>
        <dbReference type="EnsemblMetazoa" id="XP_030845031"/>
    </source>
</evidence>